<dbReference type="SUPFAM" id="SSF46785">
    <property type="entry name" value="Winged helix' DNA-binding domain"/>
    <property type="match status" value="1"/>
</dbReference>
<keyword evidence="5" id="KW-0670">Pyruvate</keyword>
<dbReference type="CDD" id="cd07377">
    <property type="entry name" value="WHTH_GntR"/>
    <property type="match status" value="1"/>
</dbReference>
<dbReference type="InterPro" id="IPR036390">
    <property type="entry name" value="WH_DNA-bd_sf"/>
</dbReference>
<dbReference type="PANTHER" id="PTHR43537">
    <property type="entry name" value="TRANSCRIPTIONAL REGULATOR, GNTR FAMILY"/>
    <property type="match status" value="1"/>
</dbReference>
<sequence length="306" mass="32961">MQVNASDGQTPVDSDTGNAALTWFTELHSSPHNAAAGPCSDRGDIVTRSTRLAPMIDATGARPGVRSPKTAELVAGTLRRMVVDGQLTDGDFLPNEAELMAHFGVSRPTLREAVRVLESERLVEVRRGSRTGARVRVPGPEVVARPAGLLLELSGATIADLLTAKAGIEPLAARLLAESGSAEAFAELDALLEDLVAQGCESDRLAENTGTFHLRVVQLSGNTTLSIVAGMLHEITVRHTAFVFNERRPVSKADYDKLIRSYRKLMTYLRAGDAAGAEQHWRKHLDVSRELLLTGLESVPIRDVMG</sequence>
<dbReference type="Pfam" id="PF07729">
    <property type="entry name" value="FCD"/>
    <property type="match status" value="1"/>
</dbReference>
<keyword evidence="3" id="KW-0804">Transcription</keyword>
<dbReference type="Proteomes" id="UP000036313">
    <property type="component" value="Unassembled WGS sequence"/>
</dbReference>
<dbReference type="EMBL" id="JYNU01000010">
    <property type="protein sequence ID" value="KMO77419.1"/>
    <property type="molecule type" value="Genomic_DNA"/>
</dbReference>
<dbReference type="Pfam" id="PF00392">
    <property type="entry name" value="GntR"/>
    <property type="match status" value="1"/>
</dbReference>
<organism evidence="5 6">
    <name type="scientific">Mycolicibacterium obuense</name>
    <dbReference type="NCBI Taxonomy" id="1807"/>
    <lineage>
        <taxon>Bacteria</taxon>
        <taxon>Bacillati</taxon>
        <taxon>Actinomycetota</taxon>
        <taxon>Actinomycetes</taxon>
        <taxon>Mycobacteriales</taxon>
        <taxon>Mycobacteriaceae</taxon>
        <taxon>Mycolicibacterium</taxon>
    </lineage>
</organism>
<dbReference type="SUPFAM" id="SSF48008">
    <property type="entry name" value="GntR ligand-binding domain-like"/>
    <property type="match status" value="1"/>
</dbReference>
<dbReference type="PANTHER" id="PTHR43537:SF5">
    <property type="entry name" value="UXU OPERON TRANSCRIPTIONAL REGULATOR"/>
    <property type="match status" value="1"/>
</dbReference>
<evidence type="ECO:0000256" key="2">
    <source>
        <dbReference type="ARBA" id="ARBA00023125"/>
    </source>
</evidence>
<gene>
    <name evidence="5" type="primary">pdhR</name>
    <name evidence="5" type="ORF">MOBUDSM44075_01988</name>
</gene>
<dbReference type="PATRIC" id="fig|1807.14.peg.2004"/>
<dbReference type="InterPro" id="IPR008920">
    <property type="entry name" value="TF_FadR/GntR_C"/>
</dbReference>
<evidence type="ECO:0000313" key="5">
    <source>
        <dbReference type="EMBL" id="KMO77419.1"/>
    </source>
</evidence>
<accession>A0A0J6W4N2</accession>
<dbReference type="Gene3D" id="1.10.10.10">
    <property type="entry name" value="Winged helix-like DNA-binding domain superfamily/Winged helix DNA-binding domain"/>
    <property type="match status" value="1"/>
</dbReference>
<dbReference type="Gene3D" id="1.20.120.530">
    <property type="entry name" value="GntR ligand-binding domain-like"/>
    <property type="match status" value="1"/>
</dbReference>
<reference evidence="5 6" key="1">
    <citation type="journal article" date="2015" name="Genome Biol. Evol.">
        <title>Characterization of Three Mycobacterium spp. with Potential Use in Bioremediation by Genome Sequencing and Comparative Genomics.</title>
        <authorList>
            <person name="Das S."/>
            <person name="Pettersson B.M."/>
            <person name="Behra P.R."/>
            <person name="Ramesh M."/>
            <person name="Dasgupta S."/>
            <person name="Bhattacharya A."/>
            <person name="Kirsebom L.A."/>
        </authorList>
    </citation>
    <scope>NUCLEOTIDE SEQUENCE [LARGE SCALE GENOMIC DNA]</scope>
    <source>
        <strain evidence="5 6">DSM 44075</strain>
    </source>
</reference>
<dbReference type="GO" id="GO:0003677">
    <property type="term" value="F:DNA binding"/>
    <property type="evidence" value="ECO:0007669"/>
    <property type="project" value="UniProtKB-KW"/>
</dbReference>
<keyword evidence="1" id="KW-0805">Transcription regulation</keyword>
<protein>
    <submittedName>
        <fullName evidence="5">Pyruvate dehydrogenase complex repressor</fullName>
    </submittedName>
</protein>
<dbReference type="SMART" id="SM00895">
    <property type="entry name" value="FCD"/>
    <property type="match status" value="1"/>
</dbReference>
<proteinExistence type="predicted"/>
<keyword evidence="2" id="KW-0238">DNA-binding</keyword>
<evidence type="ECO:0000259" key="4">
    <source>
        <dbReference type="PROSITE" id="PS50949"/>
    </source>
</evidence>
<name>A0A0J6W4N2_9MYCO</name>
<dbReference type="InterPro" id="IPR036388">
    <property type="entry name" value="WH-like_DNA-bd_sf"/>
</dbReference>
<evidence type="ECO:0000256" key="3">
    <source>
        <dbReference type="ARBA" id="ARBA00023163"/>
    </source>
</evidence>
<dbReference type="SMART" id="SM00345">
    <property type="entry name" value="HTH_GNTR"/>
    <property type="match status" value="1"/>
</dbReference>
<feature type="domain" description="HTH gntR-type" evidence="4">
    <location>
        <begin position="68"/>
        <end position="138"/>
    </location>
</feature>
<evidence type="ECO:0000256" key="1">
    <source>
        <dbReference type="ARBA" id="ARBA00023015"/>
    </source>
</evidence>
<evidence type="ECO:0000313" key="6">
    <source>
        <dbReference type="Proteomes" id="UP000036313"/>
    </source>
</evidence>
<dbReference type="InterPro" id="IPR011711">
    <property type="entry name" value="GntR_C"/>
</dbReference>
<dbReference type="AlphaFoldDB" id="A0A0J6W4N2"/>
<comment type="caution">
    <text evidence="5">The sequence shown here is derived from an EMBL/GenBank/DDBJ whole genome shotgun (WGS) entry which is preliminary data.</text>
</comment>
<dbReference type="GO" id="GO:0003700">
    <property type="term" value="F:DNA-binding transcription factor activity"/>
    <property type="evidence" value="ECO:0007669"/>
    <property type="project" value="InterPro"/>
</dbReference>
<dbReference type="InterPro" id="IPR000524">
    <property type="entry name" value="Tscrpt_reg_HTH_GntR"/>
</dbReference>
<dbReference type="PROSITE" id="PS50949">
    <property type="entry name" value="HTH_GNTR"/>
    <property type="match status" value="1"/>
</dbReference>
<dbReference type="PRINTS" id="PR00035">
    <property type="entry name" value="HTHGNTR"/>
</dbReference>